<keyword evidence="6" id="KW-0472">Membrane</keyword>
<dbReference type="InterPro" id="IPR040165">
    <property type="entry name" value="Diminuto-like"/>
</dbReference>
<reference evidence="8 9" key="1">
    <citation type="journal article" date="2016" name="Sci. Rep.">
        <title>Peltaster fructicola genome reveals evolution from an invasive phytopathogen to an ectophytic parasite.</title>
        <authorList>
            <person name="Xu C."/>
            <person name="Chen H."/>
            <person name="Gleason M.L."/>
            <person name="Xu J.R."/>
            <person name="Liu H."/>
            <person name="Zhang R."/>
            <person name="Sun G."/>
        </authorList>
    </citation>
    <scope>NUCLEOTIDE SEQUENCE [LARGE SCALE GENOMIC DNA]</scope>
    <source>
        <strain evidence="8 9">LNHT1506</strain>
    </source>
</reference>
<dbReference type="InterPro" id="IPR036318">
    <property type="entry name" value="FAD-bd_PCMH-like_sf"/>
</dbReference>
<dbReference type="Proteomes" id="UP000503462">
    <property type="component" value="Chromosome 2"/>
</dbReference>
<dbReference type="GO" id="GO:0000246">
    <property type="term" value="F:Delta24(24-1) sterol reductase activity"/>
    <property type="evidence" value="ECO:0007669"/>
    <property type="project" value="TreeGrafter"/>
</dbReference>
<evidence type="ECO:0000313" key="8">
    <source>
        <dbReference type="EMBL" id="QIW97255.1"/>
    </source>
</evidence>
<dbReference type="EMBL" id="CP051140">
    <property type="protein sequence ID" value="QIW97255.1"/>
    <property type="molecule type" value="Genomic_DNA"/>
</dbReference>
<keyword evidence="5" id="KW-0560">Oxidoreductase</keyword>
<protein>
    <recommendedName>
        <fullName evidence="2">Delta(24)-sterol reductase</fullName>
        <ecNumber evidence="2">1.3.1.72</ecNumber>
    </recommendedName>
</protein>
<evidence type="ECO:0000259" key="7">
    <source>
        <dbReference type="PROSITE" id="PS51387"/>
    </source>
</evidence>
<dbReference type="GO" id="GO:0016020">
    <property type="term" value="C:membrane"/>
    <property type="evidence" value="ECO:0007669"/>
    <property type="project" value="UniProtKB-SubCell"/>
</dbReference>
<evidence type="ECO:0000256" key="5">
    <source>
        <dbReference type="ARBA" id="ARBA00023002"/>
    </source>
</evidence>
<proteinExistence type="predicted"/>
<gene>
    <name evidence="8" type="ORF">AMS68_002773</name>
</gene>
<dbReference type="OrthoDB" id="415825at2759"/>
<dbReference type="AlphaFoldDB" id="A0A6H0XRE0"/>
<dbReference type="GO" id="GO:0005737">
    <property type="term" value="C:cytoplasm"/>
    <property type="evidence" value="ECO:0007669"/>
    <property type="project" value="TreeGrafter"/>
</dbReference>
<dbReference type="PANTHER" id="PTHR10801">
    <property type="entry name" value="24-DEHYDROCHOLESTEROL REDUCTASE"/>
    <property type="match status" value="1"/>
</dbReference>
<dbReference type="PROSITE" id="PS51387">
    <property type="entry name" value="FAD_PCMH"/>
    <property type="match status" value="1"/>
</dbReference>
<dbReference type="GO" id="GO:0071949">
    <property type="term" value="F:FAD binding"/>
    <property type="evidence" value="ECO:0007669"/>
    <property type="project" value="InterPro"/>
</dbReference>
<organism evidence="8 9">
    <name type="scientific">Peltaster fructicola</name>
    <dbReference type="NCBI Taxonomy" id="286661"/>
    <lineage>
        <taxon>Eukaryota</taxon>
        <taxon>Fungi</taxon>
        <taxon>Dikarya</taxon>
        <taxon>Ascomycota</taxon>
        <taxon>Pezizomycotina</taxon>
        <taxon>Dothideomycetes</taxon>
        <taxon>Dothideomycetes incertae sedis</taxon>
        <taxon>Peltaster</taxon>
    </lineage>
</organism>
<dbReference type="EC" id="1.3.1.72" evidence="2"/>
<evidence type="ECO:0000313" key="9">
    <source>
        <dbReference type="Proteomes" id="UP000503462"/>
    </source>
</evidence>
<evidence type="ECO:0000256" key="6">
    <source>
        <dbReference type="ARBA" id="ARBA00023136"/>
    </source>
</evidence>
<keyword evidence="9" id="KW-1185">Reference proteome</keyword>
<keyword evidence="4" id="KW-1133">Transmembrane helix</keyword>
<accession>A0A6H0XRE0</accession>
<dbReference type="SUPFAM" id="SSF56176">
    <property type="entry name" value="FAD-binding/transporter-associated domain-like"/>
    <property type="match status" value="1"/>
</dbReference>
<dbReference type="Gene3D" id="3.30.465.10">
    <property type="match status" value="1"/>
</dbReference>
<feature type="domain" description="FAD-binding PCMH-type" evidence="7">
    <location>
        <begin position="1"/>
        <end position="174"/>
    </location>
</feature>
<evidence type="ECO:0000256" key="2">
    <source>
        <dbReference type="ARBA" id="ARBA00012405"/>
    </source>
</evidence>
<dbReference type="InterPro" id="IPR016166">
    <property type="entry name" value="FAD-bd_PCMH"/>
</dbReference>
<dbReference type="Pfam" id="PF01565">
    <property type="entry name" value="FAD_binding_4"/>
    <property type="match status" value="1"/>
</dbReference>
<evidence type="ECO:0000256" key="4">
    <source>
        <dbReference type="ARBA" id="ARBA00022989"/>
    </source>
</evidence>
<sequence>MDGDFAALQSHKSKVDTIADAVRAFHNRGEKFRIYHGSTNTTRRTKLDRATVVDTSGLKDVLHVDVHRKTVVVEPNVSMEQLVDATLRHGLLPPVVMEFPAITVGGGFAGTSGESSSFRHGLFEKTITAIEIVLADGGIMQASRTEHEELLHACGGSFGTFGVITALHIDLVEAKQFIELTYTPITSMETALDVIETKTDQSANQYLDGIMFGQQAGVIMSGRLSDAQNGLPVSRFTRATDPWFYLHAEKSCNEPLIQSTARGAFWAGKYSFQYFMMPFNAFTRWLLDPLLRTKVMYHALHKSHLAEEYLVQDIGFPYKTAPKFMDYLHNTFGFYPIWLCPLKVDPDMALHPRKMAAFVEDARSPGMMLNIGMWGPGPRRYEDFILANRDIEKMTLLLGGLKCFYAQAFYTEQEFWDVYDKEWYDKMRLMYDASSLTNVYQKVNVDLKSFKLQWPVKGVYGALQVFLKSDYLLG</sequence>
<dbReference type="GO" id="GO:0050614">
    <property type="term" value="F:Delta24-sterol reductase activity"/>
    <property type="evidence" value="ECO:0007669"/>
    <property type="project" value="UniProtKB-EC"/>
</dbReference>
<keyword evidence="3" id="KW-0812">Transmembrane</keyword>
<dbReference type="PANTHER" id="PTHR10801:SF0">
    <property type="entry name" value="DELTA(24)-STEROL REDUCTASE"/>
    <property type="match status" value="1"/>
</dbReference>
<evidence type="ECO:0000256" key="1">
    <source>
        <dbReference type="ARBA" id="ARBA00004167"/>
    </source>
</evidence>
<dbReference type="InterPro" id="IPR006094">
    <property type="entry name" value="Oxid_FAD_bind_N"/>
</dbReference>
<name>A0A6H0XRE0_9PEZI</name>
<evidence type="ECO:0000256" key="3">
    <source>
        <dbReference type="ARBA" id="ARBA00022692"/>
    </source>
</evidence>
<dbReference type="InterPro" id="IPR016169">
    <property type="entry name" value="FAD-bd_PCMH_sub2"/>
</dbReference>
<dbReference type="GO" id="GO:0008202">
    <property type="term" value="P:steroid metabolic process"/>
    <property type="evidence" value="ECO:0007669"/>
    <property type="project" value="TreeGrafter"/>
</dbReference>
<comment type="subcellular location">
    <subcellularLocation>
        <location evidence="1">Membrane</location>
        <topology evidence="1">Single-pass membrane protein</topology>
    </subcellularLocation>
</comment>